<reference evidence="1" key="4">
    <citation type="journal article" date="2023" name="Microbiol. Resour. Announc.">
        <title>Complete Genome Sequence of Vulcanisaeta souniana Strain IC-059, a Hyperthermophilic Archaeon Isolated from Hot Spring Water in Japan.</title>
        <authorList>
            <person name="Kato S."/>
            <person name="Itoh T."/>
            <person name="Wu L."/>
            <person name="Ma J."/>
            <person name="Ohkuma M."/>
        </authorList>
    </citation>
    <scope>NUCLEOTIDE SEQUENCE</scope>
    <source>
        <strain evidence="1">JCM 11219</strain>
    </source>
</reference>
<evidence type="ECO:0000313" key="1">
    <source>
        <dbReference type="EMBL" id="BDR91037.1"/>
    </source>
</evidence>
<protein>
    <submittedName>
        <fullName evidence="2">Uncharacterized protein</fullName>
    </submittedName>
</protein>
<dbReference type="AlphaFoldDB" id="A0A830E8M8"/>
<reference evidence="4" key="3">
    <citation type="submission" date="2022-09" db="EMBL/GenBank/DDBJ databases">
        <title>Complete genome sequence of Vulcanisaeta souniana.</title>
        <authorList>
            <person name="Kato S."/>
            <person name="Itoh T."/>
            <person name="Ohkuma M."/>
        </authorList>
    </citation>
    <scope>NUCLEOTIDE SEQUENCE [LARGE SCALE GENOMIC DNA]</scope>
    <source>
        <strain evidence="4">JCM 11219</strain>
    </source>
</reference>
<gene>
    <name evidence="2" type="ORF">GCM10007112_16450</name>
    <name evidence="1" type="ORF">Vsou_01300</name>
</gene>
<reference evidence="2" key="1">
    <citation type="journal article" date="2014" name="Int. J. Syst. Evol. Microbiol.">
        <title>Complete genome sequence of Corynebacterium casei LMG S-19264T (=DSM 44701T), isolated from a smear-ripened cheese.</title>
        <authorList>
            <consortium name="US DOE Joint Genome Institute (JGI-PGF)"/>
            <person name="Walter F."/>
            <person name="Albersmeier A."/>
            <person name="Kalinowski J."/>
            <person name="Ruckert C."/>
        </authorList>
    </citation>
    <scope>NUCLEOTIDE SEQUENCE</scope>
    <source>
        <strain evidence="2">JCM 11219</strain>
    </source>
</reference>
<accession>A0A830E8M8</accession>
<evidence type="ECO:0000313" key="4">
    <source>
        <dbReference type="Proteomes" id="UP001060771"/>
    </source>
</evidence>
<proteinExistence type="predicted"/>
<keyword evidence="4" id="KW-1185">Reference proteome</keyword>
<sequence>MEDFAIGAYTAVRVISKELKEAIEKRDLDRIKRYVEVIDSWNKSLNQQEK</sequence>
<dbReference type="EMBL" id="BMNM01000006">
    <property type="protein sequence ID" value="GGI80316.1"/>
    <property type="molecule type" value="Genomic_DNA"/>
</dbReference>
<dbReference type="RefSeq" id="WP_188603505.1">
    <property type="nucleotide sequence ID" value="NZ_AP026830.1"/>
</dbReference>
<dbReference type="Proteomes" id="UP000657075">
    <property type="component" value="Unassembled WGS sequence"/>
</dbReference>
<evidence type="ECO:0000313" key="2">
    <source>
        <dbReference type="EMBL" id="GGI80316.1"/>
    </source>
</evidence>
<dbReference type="EMBL" id="AP026830">
    <property type="protein sequence ID" value="BDR91037.1"/>
    <property type="molecule type" value="Genomic_DNA"/>
</dbReference>
<organism evidence="2 3">
    <name type="scientific">Vulcanisaeta souniana JCM 11219</name>
    <dbReference type="NCBI Taxonomy" id="1293586"/>
    <lineage>
        <taxon>Archaea</taxon>
        <taxon>Thermoproteota</taxon>
        <taxon>Thermoprotei</taxon>
        <taxon>Thermoproteales</taxon>
        <taxon>Thermoproteaceae</taxon>
        <taxon>Vulcanisaeta</taxon>
    </lineage>
</organism>
<reference evidence="2" key="2">
    <citation type="submission" date="2020-09" db="EMBL/GenBank/DDBJ databases">
        <authorList>
            <person name="Sun Q."/>
            <person name="Ohkuma M."/>
        </authorList>
    </citation>
    <scope>NUCLEOTIDE SEQUENCE</scope>
    <source>
        <strain evidence="2">JCM 11219</strain>
    </source>
</reference>
<name>A0A830E8M8_9CREN</name>
<dbReference type="Proteomes" id="UP001060771">
    <property type="component" value="Chromosome"/>
</dbReference>
<dbReference type="GeneID" id="76205684"/>
<evidence type="ECO:0000313" key="3">
    <source>
        <dbReference type="Proteomes" id="UP000657075"/>
    </source>
</evidence>